<dbReference type="Proteomes" id="UP000275571">
    <property type="component" value="Plasmid lp129"/>
</dbReference>
<reference evidence="2 3" key="1">
    <citation type="journal article" date="2018" name="Infect. Genet. Evol.">
        <title>Genome-wide analysis of Borrelia turcica and 'Candidatus Borrelia tachyglossi' shows relapsing fever-like genomes with unique genomic links to Lyme disease Borrelia.</title>
        <authorList>
            <person name="Gofton A.W."/>
            <person name="Margos G."/>
            <person name="Fingerle V."/>
            <person name="Hepner S."/>
            <person name="Loh S.M."/>
            <person name="Ryan U."/>
            <person name="Irwin P."/>
            <person name="Oskam C.L."/>
        </authorList>
    </citation>
    <scope>NUCLEOTIDE SEQUENCE [LARGE SCALE GENOMIC DNA]</scope>
    <source>
        <strain evidence="2 3">IST7</strain>
        <plasmid evidence="2">lp129</plasmid>
    </source>
</reference>
<keyword evidence="2" id="KW-0614">Plasmid</keyword>
<sequence>MYKTHFQPKIKGKIIQTMLTILILALICCSTDAQKKSSEDMNSKLSPWLRSDLLDLGLKALQSEDIAKKVRSNIPTFTTEDDELKALLDRLNGDYKEDFIDAMAKIVNSKLDAEDAIDELSELILEVEKSGKDLKEVKEDLEETLKNIYENYFVLLILCMYKNAYESPENPLRLLNFFEGNPNEYGVSIDLIIQNMNAITNRAMHIISCIHSPTAQSENSTEPSLDCVSEAESMYPYPKGHKIH</sequence>
<dbReference type="KEGG" id="btur:DB313_05040"/>
<accession>A0A386PP64</accession>
<keyword evidence="3" id="KW-1185">Reference proteome</keyword>
<dbReference type="AlphaFoldDB" id="A0A386PP64"/>
<name>A0A386PP64_9SPIR</name>
<gene>
    <name evidence="2" type="ORF">DB313_05040</name>
</gene>
<keyword evidence="1" id="KW-0175">Coiled coil</keyword>
<dbReference type="RefSeq" id="WP_120104785.1">
    <property type="nucleotide sequence ID" value="NZ_CP028885.1"/>
</dbReference>
<feature type="coiled-coil region" evidence="1">
    <location>
        <begin position="110"/>
        <end position="151"/>
    </location>
</feature>
<proteinExistence type="predicted"/>
<protein>
    <submittedName>
        <fullName evidence="2">Uncharacterized protein</fullName>
    </submittedName>
</protein>
<dbReference type="EMBL" id="CP028885">
    <property type="protein sequence ID" value="AYE36865.1"/>
    <property type="molecule type" value="Genomic_DNA"/>
</dbReference>
<evidence type="ECO:0000313" key="2">
    <source>
        <dbReference type="EMBL" id="AYE36865.1"/>
    </source>
</evidence>
<evidence type="ECO:0000256" key="1">
    <source>
        <dbReference type="SAM" id="Coils"/>
    </source>
</evidence>
<geneLocation type="plasmid" evidence="2 3">
    <name>lp129</name>
</geneLocation>
<evidence type="ECO:0000313" key="3">
    <source>
        <dbReference type="Proteomes" id="UP000275571"/>
    </source>
</evidence>
<organism evidence="2 3">
    <name type="scientific">Borrelia turcica IST7</name>
    <dbReference type="NCBI Taxonomy" id="1104446"/>
    <lineage>
        <taxon>Bacteria</taxon>
        <taxon>Pseudomonadati</taxon>
        <taxon>Spirochaetota</taxon>
        <taxon>Spirochaetia</taxon>
        <taxon>Spirochaetales</taxon>
        <taxon>Borreliaceae</taxon>
        <taxon>Borrelia</taxon>
    </lineage>
</organism>